<evidence type="ECO:0000313" key="1">
    <source>
        <dbReference type="EMBL" id="GAA5070779.1"/>
    </source>
</evidence>
<name>A0ABP9L801_9ACTN</name>
<keyword evidence="2" id="KW-1185">Reference proteome</keyword>
<sequence>MPHTAEQWNAQYPVGMRVMAYPSVRPEHPLALAYRKRAAAGSLPASWADDPCRRLDTVTRSVAWALGHGAPVVLVEGETGGISLDHVDPILTETAAEGLR</sequence>
<organism evidence="1 2">
    <name type="scientific">Streptomyces similanensis</name>
    <dbReference type="NCBI Taxonomy" id="1274988"/>
    <lineage>
        <taxon>Bacteria</taxon>
        <taxon>Bacillati</taxon>
        <taxon>Actinomycetota</taxon>
        <taxon>Actinomycetes</taxon>
        <taxon>Kitasatosporales</taxon>
        <taxon>Streptomycetaceae</taxon>
        <taxon>Streptomyces</taxon>
    </lineage>
</organism>
<accession>A0ABP9L801</accession>
<dbReference type="EMBL" id="BAABKC010000087">
    <property type="protein sequence ID" value="GAA5070779.1"/>
    <property type="molecule type" value="Genomic_DNA"/>
</dbReference>
<evidence type="ECO:0000313" key="2">
    <source>
        <dbReference type="Proteomes" id="UP001500124"/>
    </source>
</evidence>
<comment type="caution">
    <text evidence="1">The sequence shown here is derived from an EMBL/GenBank/DDBJ whole genome shotgun (WGS) entry which is preliminary data.</text>
</comment>
<dbReference type="Proteomes" id="UP001500124">
    <property type="component" value="Unassembled WGS sequence"/>
</dbReference>
<gene>
    <name evidence="1" type="ORF">GCM10023336_56240</name>
</gene>
<protein>
    <submittedName>
        <fullName evidence="1">Uncharacterized protein</fullName>
    </submittedName>
</protein>
<reference evidence="2" key="1">
    <citation type="journal article" date="2019" name="Int. J. Syst. Evol. Microbiol.">
        <title>The Global Catalogue of Microorganisms (GCM) 10K type strain sequencing project: providing services to taxonomists for standard genome sequencing and annotation.</title>
        <authorList>
            <consortium name="The Broad Institute Genomics Platform"/>
            <consortium name="The Broad Institute Genome Sequencing Center for Infectious Disease"/>
            <person name="Wu L."/>
            <person name="Ma J."/>
        </authorList>
    </citation>
    <scope>NUCLEOTIDE SEQUENCE [LARGE SCALE GENOMIC DNA]</scope>
    <source>
        <strain evidence="2">JCM 18410</strain>
    </source>
</reference>
<proteinExistence type="predicted"/>